<sequence length="469" mass="50833">MALELHIWGPAFGLPSIDPECTAAAVYLAKALPDEIKWTLVAACDPSVSSCNDFPLLRDGDAWISGFPRIVKHVEKYGDSLDAGLSPQEKAESVALSTFIISNAQPLLDLYLYASYENYYGTTRPAFTNILPWHANYSLPLARRRLAKARAAHLGLTSLDLDNVHQSLEQRSASLSAMYEAEKKRAEIRGPVAVGSQTPMLPVGKTKEGGTGKGLLGLLRQPVHSDLFKLESLAFALLEPLIRIVRMAKPLVSKKEMGSVDILAFAYLAPLIYAPVPQPWLADIFKRKFPEINAHVEYLRKAFVEDGGIDVSPPIFGTPNKADSQTSSQTSDTIPWKQAPPTSAYTIATTYISEMLEHLPGQPFHRANYLTDSDENVASSPAPATSINPLNAIVAVSAGLVALLGSAVYYRPSYSDDDHYFEKQRSPATESKPAAGGSTGGFNADFGEGGGLFAGLEALGRRMDFESNM</sequence>
<evidence type="ECO:0000256" key="6">
    <source>
        <dbReference type="ARBA" id="ARBA00023136"/>
    </source>
</evidence>
<gene>
    <name evidence="10" type="ORF">K402DRAFT_224819</name>
</gene>
<feature type="region of interest" description="Disordered" evidence="7">
    <location>
        <begin position="420"/>
        <end position="441"/>
    </location>
</feature>
<keyword evidence="3" id="KW-1000">Mitochondrion outer membrane</keyword>
<evidence type="ECO:0000256" key="5">
    <source>
        <dbReference type="ARBA" id="ARBA00023128"/>
    </source>
</evidence>
<keyword evidence="11" id="KW-1185">Reference proteome</keyword>
<name>A0A6G1HB03_9PEZI</name>
<evidence type="ECO:0000313" key="11">
    <source>
        <dbReference type="Proteomes" id="UP000800041"/>
    </source>
</evidence>
<organism evidence="10 11">
    <name type="scientific">Aulographum hederae CBS 113979</name>
    <dbReference type="NCBI Taxonomy" id="1176131"/>
    <lineage>
        <taxon>Eukaryota</taxon>
        <taxon>Fungi</taxon>
        <taxon>Dikarya</taxon>
        <taxon>Ascomycota</taxon>
        <taxon>Pezizomycotina</taxon>
        <taxon>Dothideomycetes</taxon>
        <taxon>Pleosporomycetidae</taxon>
        <taxon>Aulographales</taxon>
        <taxon>Aulographaceae</taxon>
    </lineage>
</organism>
<dbReference type="PANTHER" id="PTHR12289">
    <property type="entry name" value="METAXIN RELATED"/>
    <property type="match status" value="1"/>
</dbReference>
<reference evidence="10" key="1">
    <citation type="journal article" date="2020" name="Stud. Mycol.">
        <title>101 Dothideomycetes genomes: a test case for predicting lifestyles and emergence of pathogens.</title>
        <authorList>
            <person name="Haridas S."/>
            <person name="Albert R."/>
            <person name="Binder M."/>
            <person name="Bloem J."/>
            <person name="Labutti K."/>
            <person name="Salamov A."/>
            <person name="Andreopoulos B."/>
            <person name="Baker S."/>
            <person name="Barry K."/>
            <person name="Bills G."/>
            <person name="Bluhm B."/>
            <person name="Cannon C."/>
            <person name="Castanera R."/>
            <person name="Culley D."/>
            <person name="Daum C."/>
            <person name="Ezra D."/>
            <person name="Gonzalez J."/>
            <person name="Henrissat B."/>
            <person name="Kuo A."/>
            <person name="Liang C."/>
            <person name="Lipzen A."/>
            <person name="Lutzoni F."/>
            <person name="Magnuson J."/>
            <person name="Mondo S."/>
            <person name="Nolan M."/>
            <person name="Ohm R."/>
            <person name="Pangilinan J."/>
            <person name="Park H.-J."/>
            <person name="Ramirez L."/>
            <person name="Alfaro M."/>
            <person name="Sun H."/>
            <person name="Tritt A."/>
            <person name="Yoshinaga Y."/>
            <person name="Zwiers L.-H."/>
            <person name="Turgeon B."/>
            <person name="Goodwin S."/>
            <person name="Spatafora J."/>
            <person name="Crous P."/>
            <person name="Grigoriev I."/>
        </authorList>
    </citation>
    <scope>NUCLEOTIDE SEQUENCE</scope>
    <source>
        <strain evidence="10">CBS 113979</strain>
    </source>
</reference>
<evidence type="ECO:0000256" key="4">
    <source>
        <dbReference type="ARBA" id="ARBA00022927"/>
    </source>
</evidence>
<keyword evidence="4" id="KW-0653">Protein transport</keyword>
<evidence type="ECO:0000313" key="10">
    <source>
        <dbReference type="EMBL" id="KAF1990244.1"/>
    </source>
</evidence>
<dbReference type="InterPro" id="IPR033468">
    <property type="entry name" value="Metaxin_GST"/>
</dbReference>
<evidence type="ECO:0000256" key="7">
    <source>
        <dbReference type="SAM" id="MobiDB-lite"/>
    </source>
</evidence>
<accession>A0A6G1HB03</accession>
<dbReference type="GO" id="GO:0007005">
    <property type="term" value="P:mitochondrion organization"/>
    <property type="evidence" value="ECO:0007669"/>
    <property type="project" value="TreeGrafter"/>
</dbReference>
<dbReference type="PANTHER" id="PTHR12289:SF41">
    <property type="entry name" value="FAILED AXON CONNECTIONS-RELATED"/>
    <property type="match status" value="1"/>
</dbReference>
<keyword evidence="6" id="KW-0472">Membrane</keyword>
<evidence type="ECO:0000256" key="2">
    <source>
        <dbReference type="ARBA" id="ARBA00022448"/>
    </source>
</evidence>
<dbReference type="CDD" id="cd03078">
    <property type="entry name" value="GST_N_Metaxin1_like"/>
    <property type="match status" value="1"/>
</dbReference>
<comment type="subcellular location">
    <subcellularLocation>
        <location evidence="1">Mitochondrion outer membrane</location>
    </subcellularLocation>
</comment>
<dbReference type="Proteomes" id="UP000800041">
    <property type="component" value="Unassembled WGS sequence"/>
</dbReference>
<keyword evidence="2" id="KW-0813">Transport</keyword>
<feature type="domain" description="Metaxin glutathione S-transferase" evidence="9">
    <location>
        <begin position="256"/>
        <end position="297"/>
    </location>
</feature>
<dbReference type="GO" id="GO:0015031">
    <property type="term" value="P:protein transport"/>
    <property type="evidence" value="ECO:0007669"/>
    <property type="project" value="UniProtKB-KW"/>
</dbReference>
<feature type="domain" description="Mitochondrial outer membrane transport complex Sam37/metaxin N-terminal" evidence="8">
    <location>
        <begin position="21"/>
        <end position="144"/>
    </location>
</feature>
<dbReference type="GO" id="GO:0001401">
    <property type="term" value="C:SAM complex"/>
    <property type="evidence" value="ECO:0007669"/>
    <property type="project" value="InterPro"/>
</dbReference>
<proteinExistence type="predicted"/>
<dbReference type="OrthoDB" id="5599269at2759"/>
<dbReference type="AlphaFoldDB" id="A0A6G1HB03"/>
<dbReference type="EMBL" id="ML977142">
    <property type="protein sequence ID" value="KAF1990244.1"/>
    <property type="molecule type" value="Genomic_DNA"/>
</dbReference>
<evidence type="ECO:0000259" key="9">
    <source>
        <dbReference type="Pfam" id="PF17171"/>
    </source>
</evidence>
<evidence type="ECO:0000259" key="8">
    <source>
        <dbReference type="Pfam" id="PF10568"/>
    </source>
</evidence>
<keyword evidence="5" id="KW-0496">Mitochondrion</keyword>
<dbReference type="InterPro" id="IPR019564">
    <property type="entry name" value="Sam37/metaxin_N"/>
</dbReference>
<dbReference type="Pfam" id="PF10568">
    <property type="entry name" value="Tom37"/>
    <property type="match status" value="1"/>
</dbReference>
<evidence type="ECO:0000256" key="1">
    <source>
        <dbReference type="ARBA" id="ARBA00004294"/>
    </source>
</evidence>
<protein>
    <submittedName>
        <fullName evidence="10">Uncharacterized protein</fullName>
    </submittedName>
</protein>
<dbReference type="InterPro" id="IPR050931">
    <property type="entry name" value="Mito_Protein_Transport_Metaxin"/>
</dbReference>
<evidence type="ECO:0000256" key="3">
    <source>
        <dbReference type="ARBA" id="ARBA00022787"/>
    </source>
</evidence>
<dbReference type="Pfam" id="PF17171">
    <property type="entry name" value="GST_C_6"/>
    <property type="match status" value="1"/>
</dbReference>